<evidence type="ECO:0000256" key="2">
    <source>
        <dbReference type="ARBA" id="ARBA00023004"/>
    </source>
</evidence>
<evidence type="ECO:0000256" key="1">
    <source>
        <dbReference type="ARBA" id="ARBA00022723"/>
    </source>
</evidence>
<dbReference type="EMBL" id="NIQC01000002">
    <property type="protein sequence ID" value="OWZ84816.1"/>
    <property type="molecule type" value="Genomic_DNA"/>
</dbReference>
<protein>
    <recommendedName>
        <fullName evidence="4">4Fe-4S ferredoxin-type domain-containing protein</fullName>
    </recommendedName>
</protein>
<evidence type="ECO:0000259" key="4">
    <source>
        <dbReference type="PROSITE" id="PS51379"/>
    </source>
</evidence>
<dbReference type="PROSITE" id="PS51379">
    <property type="entry name" value="4FE4S_FER_2"/>
    <property type="match status" value="1"/>
</dbReference>
<sequence length="57" mass="6593">MITFLFNNPEKSLKSYRKLQEQNRDGGQCIKCGACETECPQGLDIRGWLDTIHETFK</sequence>
<keyword evidence="1" id="KW-0479">Metal-binding</keyword>
<evidence type="ECO:0000313" key="5">
    <source>
        <dbReference type="EMBL" id="OWZ84816.1"/>
    </source>
</evidence>
<dbReference type="GO" id="GO:0051536">
    <property type="term" value="F:iron-sulfur cluster binding"/>
    <property type="evidence" value="ECO:0007669"/>
    <property type="project" value="UniProtKB-KW"/>
</dbReference>
<gene>
    <name evidence="5" type="ORF">CDO51_02020</name>
</gene>
<dbReference type="OrthoDB" id="9773828at2"/>
<keyword evidence="2" id="KW-0408">Iron</keyword>
<name>A0A226C0R2_9FIRM</name>
<dbReference type="Proteomes" id="UP000214588">
    <property type="component" value="Unassembled WGS sequence"/>
</dbReference>
<dbReference type="InterPro" id="IPR017900">
    <property type="entry name" value="4Fe4S_Fe_S_CS"/>
</dbReference>
<dbReference type="Pfam" id="PF13534">
    <property type="entry name" value="Fer4_17"/>
    <property type="match status" value="1"/>
</dbReference>
<dbReference type="GO" id="GO:0046872">
    <property type="term" value="F:metal ion binding"/>
    <property type="evidence" value="ECO:0007669"/>
    <property type="project" value="UniProtKB-KW"/>
</dbReference>
<dbReference type="InterPro" id="IPR017896">
    <property type="entry name" value="4Fe4S_Fe-S-bd"/>
</dbReference>
<dbReference type="PROSITE" id="PS00198">
    <property type="entry name" value="4FE4S_FER_1"/>
    <property type="match status" value="1"/>
</dbReference>
<comment type="caution">
    <text evidence="5">The sequence shown here is derived from an EMBL/GenBank/DDBJ whole genome shotgun (WGS) entry which is preliminary data.</text>
</comment>
<organism evidence="5 6">
    <name type="scientific">Natranaerobius trueperi</name>
    <dbReference type="NCBI Taxonomy" id="759412"/>
    <lineage>
        <taxon>Bacteria</taxon>
        <taxon>Bacillati</taxon>
        <taxon>Bacillota</taxon>
        <taxon>Clostridia</taxon>
        <taxon>Natranaerobiales</taxon>
        <taxon>Natranaerobiaceae</taxon>
        <taxon>Natranaerobius</taxon>
    </lineage>
</organism>
<reference evidence="5 6" key="1">
    <citation type="submission" date="2017-06" db="EMBL/GenBank/DDBJ databases">
        <title>Draft Genome Sequence of Natranaerobius trueperi halophilic, alkalithermophilic bacteria from soda lakes.</title>
        <authorList>
            <person name="Zhao B."/>
        </authorList>
    </citation>
    <scope>NUCLEOTIDE SEQUENCE [LARGE SCALE GENOMIC DNA]</scope>
    <source>
        <strain evidence="5 6">DSM 18760</strain>
    </source>
</reference>
<proteinExistence type="predicted"/>
<evidence type="ECO:0000256" key="3">
    <source>
        <dbReference type="ARBA" id="ARBA00023014"/>
    </source>
</evidence>
<dbReference type="Gene3D" id="1.10.1060.10">
    <property type="entry name" value="Alpha-helical ferredoxin"/>
    <property type="match status" value="1"/>
</dbReference>
<feature type="domain" description="4Fe-4S ferredoxin-type" evidence="4">
    <location>
        <begin position="20"/>
        <end position="48"/>
    </location>
</feature>
<dbReference type="SUPFAM" id="SSF46548">
    <property type="entry name" value="alpha-helical ferredoxin"/>
    <property type="match status" value="1"/>
</dbReference>
<keyword evidence="3" id="KW-0411">Iron-sulfur</keyword>
<evidence type="ECO:0000313" key="6">
    <source>
        <dbReference type="Proteomes" id="UP000214588"/>
    </source>
</evidence>
<dbReference type="InterPro" id="IPR009051">
    <property type="entry name" value="Helical_ferredxn"/>
</dbReference>
<dbReference type="RefSeq" id="WP_089022621.1">
    <property type="nucleotide sequence ID" value="NZ_NIQC01000002.1"/>
</dbReference>
<keyword evidence="6" id="KW-1185">Reference proteome</keyword>
<accession>A0A226C0R2</accession>
<dbReference type="AlphaFoldDB" id="A0A226C0R2"/>